<keyword evidence="2" id="KW-0223">Dioxygenase</keyword>
<name>A0A699VDR3_TANCI</name>
<feature type="non-terminal residue" evidence="2">
    <location>
        <position position="1"/>
    </location>
</feature>
<gene>
    <name evidence="2" type="ORF">Tci_904322</name>
</gene>
<comment type="caution">
    <text evidence="2">The sequence shown here is derived from an EMBL/GenBank/DDBJ whole genome shotgun (WGS) entry which is preliminary data.</text>
</comment>
<organism evidence="2">
    <name type="scientific">Tanacetum cinerariifolium</name>
    <name type="common">Dalmatian daisy</name>
    <name type="synonym">Chrysanthemum cinerariifolium</name>
    <dbReference type="NCBI Taxonomy" id="118510"/>
    <lineage>
        <taxon>Eukaryota</taxon>
        <taxon>Viridiplantae</taxon>
        <taxon>Streptophyta</taxon>
        <taxon>Embryophyta</taxon>
        <taxon>Tracheophyta</taxon>
        <taxon>Spermatophyta</taxon>
        <taxon>Magnoliopsida</taxon>
        <taxon>eudicotyledons</taxon>
        <taxon>Gunneridae</taxon>
        <taxon>Pentapetalae</taxon>
        <taxon>asterids</taxon>
        <taxon>campanulids</taxon>
        <taxon>Asterales</taxon>
        <taxon>Asteraceae</taxon>
        <taxon>Asteroideae</taxon>
        <taxon>Anthemideae</taxon>
        <taxon>Anthemidinae</taxon>
        <taxon>Tanacetum</taxon>
    </lineage>
</organism>
<reference evidence="2" key="1">
    <citation type="journal article" date="2019" name="Sci. Rep.">
        <title>Draft genome of Tanacetum cinerariifolium, the natural source of mosquito coil.</title>
        <authorList>
            <person name="Yamashiro T."/>
            <person name="Shiraishi A."/>
            <person name="Satake H."/>
            <person name="Nakayama K."/>
        </authorList>
    </citation>
    <scope>NUCLEOTIDE SEQUENCE</scope>
</reference>
<dbReference type="EMBL" id="BKCJ011423441">
    <property type="protein sequence ID" value="GFD32353.1"/>
    <property type="molecule type" value="Genomic_DNA"/>
</dbReference>
<keyword evidence="2" id="KW-0560">Oxidoreductase</keyword>
<dbReference type="GO" id="GO:0051213">
    <property type="term" value="F:dioxygenase activity"/>
    <property type="evidence" value="ECO:0007669"/>
    <property type="project" value="UniProtKB-KW"/>
</dbReference>
<sequence length="76" mass="8431">IPYGYSPDPELRGVRPLPITPLESQPQQKHIENNGASFHTPVSAPPRVVSKPNNASLFNKEEFPPLGAMNASRQRR</sequence>
<protein>
    <submittedName>
        <fullName evidence="2">Oxoglutarate/iron-dependent dioxygenase</fullName>
    </submittedName>
</protein>
<evidence type="ECO:0000256" key="1">
    <source>
        <dbReference type="SAM" id="MobiDB-lite"/>
    </source>
</evidence>
<accession>A0A699VDR3</accession>
<evidence type="ECO:0000313" key="2">
    <source>
        <dbReference type="EMBL" id="GFD32353.1"/>
    </source>
</evidence>
<proteinExistence type="predicted"/>
<feature type="region of interest" description="Disordered" evidence="1">
    <location>
        <begin position="1"/>
        <end position="76"/>
    </location>
</feature>
<dbReference type="AlphaFoldDB" id="A0A699VDR3"/>